<evidence type="ECO:0000313" key="3">
    <source>
        <dbReference type="EMBL" id="MBB5109871.1"/>
    </source>
</evidence>
<proteinExistence type="predicted"/>
<gene>
    <name evidence="3" type="ORF">FHS40_009001</name>
</gene>
<evidence type="ECO:0000256" key="1">
    <source>
        <dbReference type="SAM" id="MobiDB-lite"/>
    </source>
</evidence>
<dbReference type="InterPro" id="IPR024047">
    <property type="entry name" value="MM3350-like_sf"/>
</dbReference>
<dbReference type="Proteomes" id="UP000549009">
    <property type="component" value="Unassembled WGS sequence"/>
</dbReference>
<sequence>MTETDSTSVMWWSIRVELAGGGTAGKLWPRPGRLLAMNSAHTLHELAEAIDDAFARWDRSQRHEFEFPATGMWAIERRYRDSAEDPRAEFDADTTRVSDAVQPGQEFHYTYDLGNHWSHICQIEPRPIDVAAVLDCVPQRPLPYRGWGTIPDPNGRLWDGDNGRNPVPPPPHQPWPWSNAPAPTLTTLHSPGQYTLLQNLDTQHR</sequence>
<dbReference type="Gene3D" id="3.10.290.30">
    <property type="entry name" value="MM3350-like"/>
    <property type="match status" value="1"/>
</dbReference>
<organism evidence="3 4">
    <name type="scientific">Streptomyces spectabilis</name>
    <dbReference type="NCBI Taxonomy" id="68270"/>
    <lineage>
        <taxon>Bacteria</taxon>
        <taxon>Bacillati</taxon>
        <taxon>Actinomycetota</taxon>
        <taxon>Actinomycetes</taxon>
        <taxon>Kitasatosporales</taxon>
        <taxon>Streptomycetaceae</taxon>
        <taxon>Streptomyces</taxon>
    </lineage>
</organism>
<accession>A0A7W8EZF8</accession>
<dbReference type="SUPFAM" id="SSF159941">
    <property type="entry name" value="MM3350-like"/>
    <property type="match status" value="1"/>
</dbReference>
<comment type="caution">
    <text evidence="3">The sequence shown here is derived from an EMBL/GenBank/DDBJ whole genome shotgun (WGS) entry which is preliminary data.</text>
</comment>
<dbReference type="EMBL" id="JACHJD010000044">
    <property type="protein sequence ID" value="MBB5109871.1"/>
    <property type="molecule type" value="Genomic_DNA"/>
</dbReference>
<protein>
    <recommendedName>
        <fullName evidence="2">Plasmid pRiA4b Orf3-like domain-containing protein</fullName>
    </recommendedName>
</protein>
<feature type="domain" description="Plasmid pRiA4b Orf3-like" evidence="2">
    <location>
        <begin position="33"/>
        <end position="124"/>
    </location>
</feature>
<dbReference type="RefSeq" id="WP_184926919.1">
    <property type="nucleotide sequence ID" value="NZ_BMSQ01000086.1"/>
</dbReference>
<dbReference type="AlphaFoldDB" id="A0A7W8EZF8"/>
<evidence type="ECO:0000313" key="4">
    <source>
        <dbReference type="Proteomes" id="UP000549009"/>
    </source>
</evidence>
<reference evidence="3 4" key="1">
    <citation type="submission" date="2020-08" db="EMBL/GenBank/DDBJ databases">
        <title>Genomic Encyclopedia of Type Strains, Phase III (KMG-III): the genomes of soil and plant-associated and newly described type strains.</title>
        <authorList>
            <person name="Whitman W."/>
        </authorList>
    </citation>
    <scope>NUCLEOTIDE SEQUENCE [LARGE SCALE GENOMIC DNA]</scope>
    <source>
        <strain evidence="3 4">CECT 3146</strain>
    </source>
</reference>
<name>A0A7W8EZF8_STRST</name>
<keyword evidence="4" id="KW-1185">Reference proteome</keyword>
<dbReference type="Pfam" id="PF07929">
    <property type="entry name" value="PRiA4_ORF3"/>
    <property type="match status" value="1"/>
</dbReference>
<dbReference type="InterPro" id="IPR012912">
    <property type="entry name" value="Plasmid_pRiA4b_Orf3-like"/>
</dbReference>
<feature type="region of interest" description="Disordered" evidence="1">
    <location>
        <begin position="159"/>
        <end position="184"/>
    </location>
</feature>
<evidence type="ECO:0000259" key="2">
    <source>
        <dbReference type="Pfam" id="PF07929"/>
    </source>
</evidence>